<protein>
    <recommendedName>
        <fullName evidence="7">Sorbitol dehydrogenase</fullName>
    </recommendedName>
    <alternativeName>
        <fullName evidence="8">Polyol dehydrogenase</fullName>
    </alternativeName>
</protein>
<name>A0A182K6B9_9DIPT</name>
<organism evidence="11 12">
    <name type="scientific">Anopheles christyi</name>
    <dbReference type="NCBI Taxonomy" id="43041"/>
    <lineage>
        <taxon>Eukaryota</taxon>
        <taxon>Metazoa</taxon>
        <taxon>Ecdysozoa</taxon>
        <taxon>Arthropoda</taxon>
        <taxon>Hexapoda</taxon>
        <taxon>Insecta</taxon>
        <taxon>Pterygota</taxon>
        <taxon>Neoptera</taxon>
        <taxon>Endopterygota</taxon>
        <taxon>Diptera</taxon>
        <taxon>Nematocera</taxon>
        <taxon>Culicoidea</taxon>
        <taxon>Culicidae</taxon>
        <taxon>Anophelinae</taxon>
        <taxon>Anopheles</taxon>
    </lineage>
</organism>
<evidence type="ECO:0000256" key="7">
    <source>
        <dbReference type="ARBA" id="ARBA00026132"/>
    </source>
</evidence>
<dbReference type="VEuPathDB" id="VectorBase:ACHR006304"/>
<dbReference type="CDD" id="cd05285">
    <property type="entry name" value="sorbitol_DH"/>
    <property type="match status" value="3"/>
</dbReference>
<dbReference type="FunFam" id="3.40.50.720:FF:000068">
    <property type="entry name" value="Sorbitol dehydrogenase"/>
    <property type="match status" value="3"/>
</dbReference>
<dbReference type="SMART" id="SM00829">
    <property type="entry name" value="PKS_ER"/>
    <property type="match status" value="1"/>
</dbReference>
<dbReference type="AlphaFoldDB" id="A0A182K6B9"/>
<evidence type="ECO:0000256" key="2">
    <source>
        <dbReference type="ARBA" id="ARBA00008072"/>
    </source>
</evidence>
<dbReference type="InterPro" id="IPR013154">
    <property type="entry name" value="ADH-like_N"/>
</dbReference>
<dbReference type="Pfam" id="PF08240">
    <property type="entry name" value="ADH_N"/>
    <property type="match status" value="3"/>
</dbReference>
<dbReference type="InterPro" id="IPR020843">
    <property type="entry name" value="ER"/>
</dbReference>
<feature type="domain" description="Enoyl reductase (ER)" evidence="10">
    <location>
        <begin position="716"/>
        <end position="1051"/>
    </location>
</feature>
<evidence type="ECO:0000313" key="11">
    <source>
        <dbReference type="EnsemblMetazoa" id="ACHR006304-PA"/>
    </source>
</evidence>
<dbReference type="PROSITE" id="PS00059">
    <property type="entry name" value="ADH_ZINC"/>
    <property type="match status" value="3"/>
</dbReference>
<evidence type="ECO:0000259" key="10">
    <source>
        <dbReference type="SMART" id="SM00829"/>
    </source>
</evidence>
<evidence type="ECO:0000256" key="1">
    <source>
        <dbReference type="ARBA" id="ARBA00001947"/>
    </source>
</evidence>
<dbReference type="GO" id="GO:0003939">
    <property type="term" value="F:L-iditol 2-dehydrogenase (NAD+) activity"/>
    <property type="evidence" value="ECO:0007669"/>
    <property type="project" value="TreeGrafter"/>
</dbReference>
<dbReference type="Gene3D" id="3.40.50.720">
    <property type="entry name" value="NAD(P)-binding Rossmann-like Domain"/>
    <property type="match status" value="3"/>
</dbReference>
<evidence type="ECO:0000256" key="6">
    <source>
        <dbReference type="ARBA" id="ARBA00023027"/>
    </source>
</evidence>
<keyword evidence="6" id="KW-0520">NAD</keyword>
<dbReference type="PANTHER" id="PTHR43161">
    <property type="entry name" value="SORBITOL DEHYDROGENASE"/>
    <property type="match status" value="1"/>
</dbReference>
<accession>A0A182K6B9</accession>
<proteinExistence type="inferred from homology"/>
<sequence>MAQRQAKNLAGVVHGVEDFRVEEIPIPRPRDHEVLIAMDCVGICGSDVHYISHGGFGDYKLKDRLVLGHESSGVVMEIGAQVTNLLAGDRVAIEPAIGCRTCRHCKAGRYNLCPDGIYCATTGHGNLCNFYTHAADCCFKLPPNVTMEEGALLEPLAVGVHCCRRAGVGIGSTVLVLGAGPIGLVTLLVAKAMGAAKVCVIDLIDRKLELAKALGADATLAVGGHDSQKEIVKRIHDLLGTAPDISIECTGAEACVALGIEATIPGGVVTLVGIGAIQQRIPITMALVREIDIRTAFRYANCYPAALAMVANGTIDARKLITHHYDLKESQQAFKTARYGLDGAIKQQLYLDKKMASTKQNMAAVCYGRDDLRLVSIPTTEPVFNEVLLEVDTCGICGTDVHFLKEGGFGDQKLIRPLVLGHESAGIVRKVGTGVTHLKVGDRVAIEPAAGCRTCDLCKVGKYNICLTGKHCPTKNHDGNCSNYFTHYADCCFKLPDHVSMEEGALLEPLAVGVYAGRRADIRLGSRVIIFGAGPIGLISLIVAKAMGATRTVVLDLARAGDRLAVARKLGATAVIPIGEKDTEDVLVKRIHEVLGGPADRVLECSGSQSGMRTAIKATRNAGIVCLVGLGKEEVQLPMVDAISREIQIITVMRYNHDYPAALEIVASGYVDVKPLVSHHFGLKDVNEAFRVAASGEGLKCSAMAPNKNLAATVYGPNDLRLDERPVPEPAFNEVVVEVDTCGICGTDIHFLKDGGFGAQRLIKPIVLGHESAGVVRKVGSDVTHLKVGDRVAIEPAAGCRTCDLCKVGKYNICLDGKHCTTQKHDGNCSNYYAQYADCCFKLPDHVSMEEGALLEPLAVAVYAGRRAQIGLGQKVVIFGAGPIGLVCLIAAKAMGATRTVILDLEHAKHRLEVAKKLGVTGVIGIRKEDSEDELVKRIHEILGGPADRVLECSGSQSGMRVAIKATRNAGRICLVGLGNKDVQLPMVDAISREIEITTAMRYNHDYPAALEIVASGYVDVKPLVSHHFDLQDVHEAFRVASQGEGIKIMIHLVPRDTNNHVKFTN</sequence>
<reference evidence="11" key="2">
    <citation type="submission" date="2020-05" db="UniProtKB">
        <authorList>
            <consortium name="EnsemblMetazoa"/>
        </authorList>
    </citation>
    <scope>IDENTIFICATION</scope>
    <source>
        <strain evidence="11">ACHKN1017</strain>
    </source>
</reference>
<dbReference type="Gene3D" id="3.90.180.10">
    <property type="entry name" value="Medium-chain alcohol dehydrogenases, catalytic domain"/>
    <property type="match status" value="3"/>
</dbReference>
<comment type="similarity">
    <text evidence="2 9">Belongs to the zinc-containing alcohol dehydrogenase family.</text>
</comment>
<dbReference type="EnsemblMetazoa" id="ACHR006304-RA">
    <property type="protein sequence ID" value="ACHR006304-PA"/>
    <property type="gene ID" value="ACHR006304"/>
</dbReference>
<dbReference type="STRING" id="43041.A0A182K6B9"/>
<dbReference type="Proteomes" id="UP000075881">
    <property type="component" value="Unassembled WGS sequence"/>
</dbReference>
<dbReference type="InterPro" id="IPR002328">
    <property type="entry name" value="ADH_Zn_CS"/>
</dbReference>
<dbReference type="GO" id="GO:0008270">
    <property type="term" value="F:zinc ion binding"/>
    <property type="evidence" value="ECO:0007669"/>
    <property type="project" value="InterPro"/>
</dbReference>
<dbReference type="InterPro" id="IPR013149">
    <property type="entry name" value="ADH-like_C"/>
</dbReference>
<dbReference type="InterPro" id="IPR045306">
    <property type="entry name" value="SDH-like"/>
</dbReference>
<keyword evidence="12" id="KW-1185">Reference proteome</keyword>
<dbReference type="InterPro" id="IPR011032">
    <property type="entry name" value="GroES-like_sf"/>
</dbReference>
<comment type="cofactor">
    <cofactor evidence="1 9">
        <name>Zn(2+)</name>
        <dbReference type="ChEBI" id="CHEBI:29105"/>
    </cofactor>
</comment>
<evidence type="ECO:0000256" key="4">
    <source>
        <dbReference type="ARBA" id="ARBA00022833"/>
    </source>
</evidence>
<dbReference type="SUPFAM" id="SSF50129">
    <property type="entry name" value="GroES-like"/>
    <property type="match status" value="3"/>
</dbReference>
<evidence type="ECO:0000313" key="12">
    <source>
        <dbReference type="Proteomes" id="UP000075881"/>
    </source>
</evidence>
<dbReference type="PANTHER" id="PTHR43161:SF9">
    <property type="entry name" value="SORBITOL DEHYDROGENASE"/>
    <property type="match status" value="1"/>
</dbReference>
<evidence type="ECO:0000256" key="5">
    <source>
        <dbReference type="ARBA" id="ARBA00023002"/>
    </source>
</evidence>
<keyword evidence="5" id="KW-0560">Oxidoreductase</keyword>
<evidence type="ECO:0000256" key="3">
    <source>
        <dbReference type="ARBA" id="ARBA00022723"/>
    </source>
</evidence>
<keyword evidence="4 9" id="KW-0862">Zinc</keyword>
<dbReference type="GO" id="GO:0006062">
    <property type="term" value="P:sorbitol catabolic process"/>
    <property type="evidence" value="ECO:0007669"/>
    <property type="project" value="TreeGrafter"/>
</dbReference>
<dbReference type="InterPro" id="IPR036291">
    <property type="entry name" value="NAD(P)-bd_dom_sf"/>
</dbReference>
<evidence type="ECO:0000256" key="8">
    <source>
        <dbReference type="ARBA" id="ARBA00032485"/>
    </source>
</evidence>
<dbReference type="Pfam" id="PF00107">
    <property type="entry name" value="ADH_zinc_N"/>
    <property type="match status" value="3"/>
</dbReference>
<reference evidence="12" key="1">
    <citation type="submission" date="2013-03" db="EMBL/GenBank/DDBJ databases">
        <title>The Genome Sequence of Anopheles christyi ACHKN1017.</title>
        <authorList>
            <consortium name="The Broad Institute Genomics Platform"/>
            <person name="Neafsey D.E."/>
            <person name="Besansky N."/>
            <person name="Walker B."/>
            <person name="Young S.K."/>
            <person name="Zeng Q."/>
            <person name="Gargeya S."/>
            <person name="Fitzgerald M."/>
            <person name="Haas B."/>
            <person name="Abouelleil A."/>
            <person name="Allen A.W."/>
            <person name="Alvarado L."/>
            <person name="Arachchi H.M."/>
            <person name="Berlin A.M."/>
            <person name="Chapman S.B."/>
            <person name="Gainer-Dewar J."/>
            <person name="Goldberg J."/>
            <person name="Griggs A."/>
            <person name="Gujja S."/>
            <person name="Hansen M."/>
            <person name="Howarth C."/>
            <person name="Imamovic A."/>
            <person name="Ireland A."/>
            <person name="Larimer J."/>
            <person name="McCowan C."/>
            <person name="Murphy C."/>
            <person name="Pearson M."/>
            <person name="Poon T.W."/>
            <person name="Priest M."/>
            <person name="Roberts A."/>
            <person name="Saif S."/>
            <person name="Shea T."/>
            <person name="Sisk P."/>
            <person name="Sykes S."/>
            <person name="Wortman J."/>
            <person name="Nusbaum C."/>
            <person name="Birren B."/>
        </authorList>
    </citation>
    <scope>NUCLEOTIDE SEQUENCE [LARGE SCALE GENOMIC DNA]</scope>
    <source>
        <strain evidence="12">ACHKN1017</strain>
    </source>
</reference>
<dbReference type="SUPFAM" id="SSF51735">
    <property type="entry name" value="NAD(P)-binding Rossmann-fold domains"/>
    <property type="match status" value="3"/>
</dbReference>
<evidence type="ECO:0000256" key="9">
    <source>
        <dbReference type="RuleBase" id="RU361277"/>
    </source>
</evidence>
<keyword evidence="3 9" id="KW-0479">Metal-binding</keyword>